<sequence>MEAIYLFGGLSIFGLVLLAYLTYDDWQYKKKHPEEK</sequence>
<reference evidence="2 3" key="1">
    <citation type="submission" date="2020-08" db="EMBL/GenBank/DDBJ databases">
        <title>Genomic Encyclopedia of Type Strains, Phase IV (KMG-IV): sequencing the most valuable type-strain genomes for metagenomic binning, comparative biology and taxonomic classification.</title>
        <authorList>
            <person name="Goeker M."/>
        </authorList>
    </citation>
    <scope>NUCLEOTIDE SEQUENCE [LARGE SCALE GENOMIC DNA]</scope>
    <source>
        <strain evidence="2 3">DSM 102983</strain>
    </source>
</reference>
<dbReference type="Proteomes" id="UP000533637">
    <property type="component" value="Unassembled WGS sequence"/>
</dbReference>
<dbReference type="EMBL" id="JACHOC010000002">
    <property type="protein sequence ID" value="MBB4621579.1"/>
    <property type="molecule type" value="Genomic_DNA"/>
</dbReference>
<protein>
    <submittedName>
        <fullName evidence="2">Uncharacterized protein</fullName>
    </submittedName>
</protein>
<name>A0ABR6KJ94_9BACT</name>
<evidence type="ECO:0000313" key="2">
    <source>
        <dbReference type="EMBL" id="MBB4621579.1"/>
    </source>
</evidence>
<evidence type="ECO:0000256" key="1">
    <source>
        <dbReference type="SAM" id="Phobius"/>
    </source>
</evidence>
<evidence type="ECO:0000313" key="3">
    <source>
        <dbReference type="Proteomes" id="UP000533637"/>
    </source>
</evidence>
<keyword evidence="1" id="KW-1133">Transmembrane helix</keyword>
<accession>A0ABR6KJ94</accession>
<organism evidence="2 3">
    <name type="scientific">Parabacteroides faecis</name>
    <dbReference type="NCBI Taxonomy" id="1217282"/>
    <lineage>
        <taxon>Bacteria</taxon>
        <taxon>Pseudomonadati</taxon>
        <taxon>Bacteroidota</taxon>
        <taxon>Bacteroidia</taxon>
        <taxon>Bacteroidales</taxon>
        <taxon>Tannerellaceae</taxon>
        <taxon>Parabacteroides</taxon>
    </lineage>
</organism>
<proteinExistence type="predicted"/>
<gene>
    <name evidence="2" type="ORF">GGQ57_001473</name>
</gene>
<feature type="transmembrane region" description="Helical" evidence="1">
    <location>
        <begin position="6"/>
        <end position="23"/>
    </location>
</feature>
<keyword evidence="3" id="KW-1185">Reference proteome</keyword>
<keyword evidence="1" id="KW-0472">Membrane</keyword>
<comment type="caution">
    <text evidence="2">The sequence shown here is derived from an EMBL/GenBank/DDBJ whole genome shotgun (WGS) entry which is preliminary data.</text>
</comment>
<keyword evidence="1" id="KW-0812">Transmembrane</keyword>